<organism evidence="1">
    <name type="scientific">Lepeophtheirus salmonis</name>
    <name type="common">Salmon louse</name>
    <name type="synonym">Caligus salmonis</name>
    <dbReference type="NCBI Taxonomy" id="72036"/>
    <lineage>
        <taxon>Eukaryota</taxon>
        <taxon>Metazoa</taxon>
        <taxon>Ecdysozoa</taxon>
        <taxon>Arthropoda</taxon>
        <taxon>Crustacea</taxon>
        <taxon>Multicrustacea</taxon>
        <taxon>Hexanauplia</taxon>
        <taxon>Copepoda</taxon>
        <taxon>Siphonostomatoida</taxon>
        <taxon>Caligidae</taxon>
        <taxon>Lepeophtheirus</taxon>
    </lineage>
</organism>
<sequence>MLSMMKKGWAFLI</sequence>
<protein>
    <submittedName>
        <fullName evidence="1">Uncharacterized protein</fullName>
    </submittedName>
</protein>
<dbReference type="EMBL" id="HACA01033163">
    <property type="protein sequence ID" value="CDW50524.1"/>
    <property type="molecule type" value="Transcribed_RNA"/>
</dbReference>
<reference evidence="1" key="1">
    <citation type="submission" date="2014-05" db="EMBL/GenBank/DDBJ databases">
        <authorList>
            <person name="Chronopoulou M."/>
        </authorList>
    </citation>
    <scope>NUCLEOTIDE SEQUENCE</scope>
    <source>
        <tissue evidence="1">Whole organism</tissue>
    </source>
</reference>
<accession>A0A0K2VJ91</accession>
<evidence type="ECO:0000313" key="1">
    <source>
        <dbReference type="EMBL" id="CDW50524.1"/>
    </source>
</evidence>
<proteinExistence type="predicted"/>
<name>A0A0K2VJ91_LEPSM</name>